<keyword evidence="14" id="KW-0413">Isomerase</keyword>
<evidence type="ECO:0000256" key="5">
    <source>
        <dbReference type="ARBA" id="ARBA00022692"/>
    </source>
</evidence>
<dbReference type="PANTHER" id="PTHR47529">
    <property type="entry name" value="PEPTIDYL-PROLYL CIS-TRANS ISOMERASE D"/>
    <property type="match status" value="1"/>
</dbReference>
<evidence type="ECO:0000256" key="12">
    <source>
        <dbReference type="ARBA" id="ARBA00040743"/>
    </source>
</evidence>
<evidence type="ECO:0000256" key="7">
    <source>
        <dbReference type="ARBA" id="ARBA00023136"/>
    </source>
</evidence>
<dbReference type="InterPro" id="IPR000297">
    <property type="entry name" value="PPIase_PpiC"/>
</dbReference>
<proteinExistence type="inferred from homology"/>
<dbReference type="Pfam" id="PF13145">
    <property type="entry name" value="Rotamase_2"/>
    <property type="match status" value="1"/>
</dbReference>
<evidence type="ECO:0000256" key="9">
    <source>
        <dbReference type="ARBA" id="ARBA00030642"/>
    </source>
</evidence>
<dbReference type="PANTHER" id="PTHR47529:SF1">
    <property type="entry name" value="PERIPLASMIC CHAPERONE PPID"/>
    <property type="match status" value="1"/>
</dbReference>
<evidence type="ECO:0000256" key="13">
    <source>
        <dbReference type="ARBA" id="ARBA00042775"/>
    </source>
</evidence>
<keyword evidence="6 15" id="KW-1133">Transmembrane helix</keyword>
<dbReference type="SUPFAM" id="SSF109998">
    <property type="entry name" value="Triger factor/SurA peptide-binding domain-like"/>
    <property type="match status" value="1"/>
</dbReference>
<organism evidence="17 18">
    <name type="scientific">Paralimibaculum aggregatum</name>
    <dbReference type="NCBI Taxonomy" id="3036245"/>
    <lineage>
        <taxon>Bacteria</taxon>
        <taxon>Pseudomonadati</taxon>
        <taxon>Pseudomonadota</taxon>
        <taxon>Alphaproteobacteria</taxon>
        <taxon>Rhodobacterales</taxon>
        <taxon>Paracoccaceae</taxon>
        <taxon>Paralimibaculum</taxon>
    </lineage>
</organism>
<feature type="domain" description="PpiC" evidence="16">
    <location>
        <begin position="279"/>
        <end position="351"/>
    </location>
</feature>
<dbReference type="SUPFAM" id="SSF54534">
    <property type="entry name" value="FKBP-like"/>
    <property type="match status" value="1"/>
</dbReference>
<name>A0ABQ6LPI4_9RHOB</name>
<comment type="caution">
    <text evidence="17">The sequence shown here is derived from an EMBL/GenBank/DDBJ whole genome shotgun (WGS) entry which is preliminary data.</text>
</comment>
<evidence type="ECO:0000256" key="2">
    <source>
        <dbReference type="ARBA" id="ARBA00018370"/>
    </source>
</evidence>
<dbReference type="Proteomes" id="UP001239909">
    <property type="component" value="Unassembled WGS sequence"/>
</dbReference>
<keyword evidence="4" id="KW-0997">Cell inner membrane</keyword>
<dbReference type="InterPro" id="IPR027304">
    <property type="entry name" value="Trigger_fact/SurA_dom_sf"/>
</dbReference>
<evidence type="ECO:0000256" key="4">
    <source>
        <dbReference type="ARBA" id="ARBA00022519"/>
    </source>
</evidence>
<evidence type="ECO:0000256" key="11">
    <source>
        <dbReference type="ARBA" id="ARBA00038408"/>
    </source>
</evidence>
<keyword evidence="5 15" id="KW-0812">Transmembrane</keyword>
<feature type="transmembrane region" description="Helical" evidence="15">
    <location>
        <begin position="12"/>
        <end position="30"/>
    </location>
</feature>
<sequence>MLEFLRKGAKSWVAKILILLLIASFAVWGISDVFTTSSSSAVARIGDEKVTVEAYADELVRQRARLSRQAGRAISFAEMRETGLDQLVLAQLARFAMVKAELDALGLAAPDDAVAEEIRNQPGFQGAGGFSAASYRSWLAQQGYSPAQFEALTRVAVGQSMLDEAAAGTGTAPPGMGPRIAAYQGERRSVAVVVLPEDRAPEPGEPGEGALEAQYEADPAAYTEPERRAGLYLHIDVEAMAEELAPGEEAIEDWYADHGDTFGETASRVIDQLPLPADEAEALAERLRSGETDFEALATELGENPADLDLGRVVEGDLPEAVEAAVFAATEPGIVGPVAAPTGPVLVRIREVVEGGTPPLEEVRDVIAARLAHDAALDRAPDLANRIEELRAGGRNLEEIAAETGIALGRFEGLAESGALPDGDVADGIVGTDAFLTEVFAAIDHEERDLIETPAGGYFLVLVERIAESRLLPLEEVRDRVLADWQAEERHQALEAEAAALVERLAGPARLTDWAEEQGLTVTEHYDFPRDAAPATLPFALTSELFALPEGHAAYLPLDPGQGVILAEVTAVTPLGPEQTGLLSGRIDMAIGAQLSQDQAELMARALESSFETSVDPAAVETVFDLIGAARPGS</sequence>
<keyword evidence="8" id="KW-0143">Chaperone</keyword>
<evidence type="ECO:0000256" key="3">
    <source>
        <dbReference type="ARBA" id="ARBA00022475"/>
    </source>
</evidence>
<evidence type="ECO:0000313" key="18">
    <source>
        <dbReference type="Proteomes" id="UP001239909"/>
    </source>
</evidence>
<gene>
    <name evidence="17" type="ORF">LNKW23_28900</name>
</gene>
<protein>
    <recommendedName>
        <fullName evidence="2">Parvulin-like PPIase</fullName>
    </recommendedName>
    <alternativeName>
        <fullName evidence="9">Peptidyl-prolyl cis-trans isomerase plp</fullName>
    </alternativeName>
    <alternativeName>
        <fullName evidence="12">Periplasmic chaperone PpiD</fullName>
    </alternativeName>
    <alternativeName>
        <fullName evidence="13">Periplasmic folding chaperone</fullName>
    </alternativeName>
    <alternativeName>
        <fullName evidence="10">Rotamase plp</fullName>
    </alternativeName>
</protein>
<evidence type="ECO:0000256" key="14">
    <source>
        <dbReference type="PROSITE-ProRule" id="PRU00278"/>
    </source>
</evidence>
<evidence type="ECO:0000313" key="17">
    <source>
        <dbReference type="EMBL" id="GMG83677.1"/>
    </source>
</evidence>
<accession>A0ABQ6LPI4</accession>
<comment type="similarity">
    <text evidence="11">Belongs to the PpiD chaperone family.</text>
</comment>
<dbReference type="InterPro" id="IPR052029">
    <property type="entry name" value="PpiD_chaperone"/>
</dbReference>
<evidence type="ECO:0000256" key="8">
    <source>
        <dbReference type="ARBA" id="ARBA00023186"/>
    </source>
</evidence>
<comment type="subcellular location">
    <subcellularLocation>
        <location evidence="1">Cell inner membrane</location>
        <topology evidence="1">Single-pass type II membrane protein</topology>
        <orientation evidence="1">Periplasmic side</orientation>
    </subcellularLocation>
</comment>
<dbReference type="EMBL" id="BSYI01000022">
    <property type="protein sequence ID" value="GMG83677.1"/>
    <property type="molecule type" value="Genomic_DNA"/>
</dbReference>
<dbReference type="Pfam" id="PF13624">
    <property type="entry name" value="SurA_N_3"/>
    <property type="match status" value="1"/>
</dbReference>
<dbReference type="RefSeq" id="WP_285672470.1">
    <property type="nucleotide sequence ID" value="NZ_BSYI01000022.1"/>
</dbReference>
<reference evidence="17 18" key="1">
    <citation type="submission" date="2023-04" db="EMBL/GenBank/DDBJ databases">
        <title>Marinoamorphus aggregata gen. nov., sp. Nov., isolate from tissue of brittle star Ophioplocus japonicus.</title>
        <authorList>
            <person name="Kawano K."/>
            <person name="Sawayama S."/>
            <person name="Nakagawa S."/>
        </authorList>
    </citation>
    <scope>NUCLEOTIDE SEQUENCE [LARGE SCALE GENOMIC DNA]</scope>
    <source>
        <strain evidence="17 18">NKW23</strain>
    </source>
</reference>
<dbReference type="Gene3D" id="3.10.50.40">
    <property type="match status" value="1"/>
</dbReference>
<keyword evidence="18" id="KW-1185">Reference proteome</keyword>
<evidence type="ECO:0000256" key="1">
    <source>
        <dbReference type="ARBA" id="ARBA00004382"/>
    </source>
</evidence>
<keyword evidence="3" id="KW-1003">Cell membrane</keyword>
<dbReference type="PROSITE" id="PS50198">
    <property type="entry name" value="PPIC_PPIASE_2"/>
    <property type="match status" value="1"/>
</dbReference>
<evidence type="ECO:0000259" key="16">
    <source>
        <dbReference type="PROSITE" id="PS50198"/>
    </source>
</evidence>
<keyword evidence="14" id="KW-0697">Rotamase</keyword>
<keyword evidence="7 15" id="KW-0472">Membrane</keyword>
<evidence type="ECO:0000256" key="6">
    <source>
        <dbReference type="ARBA" id="ARBA00022989"/>
    </source>
</evidence>
<dbReference type="InterPro" id="IPR046357">
    <property type="entry name" value="PPIase_dom_sf"/>
</dbReference>
<evidence type="ECO:0000256" key="15">
    <source>
        <dbReference type="SAM" id="Phobius"/>
    </source>
</evidence>
<evidence type="ECO:0000256" key="10">
    <source>
        <dbReference type="ARBA" id="ARBA00031484"/>
    </source>
</evidence>